<dbReference type="Proteomes" id="UP000175993">
    <property type="component" value="Unassembled WGS sequence"/>
</dbReference>
<comment type="caution">
    <text evidence="3">The sequence shown here is derived from an EMBL/GenBank/DDBJ whole genome shotgun (WGS) entry which is preliminary data.</text>
</comment>
<name>A0ABD6GCN1_AGRVI</name>
<dbReference type="EMBL" id="MBEV02000003">
    <property type="protein sequence ID" value="MUP04790.1"/>
    <property type="molecule type" value="Genomic_DNA"/>
</dbReference>
<evidence type="ECO:0000256" key="2">
    <source>
        <dbReference type="SAM" id="Phobius"/>
    </source>
</evidence>
<accession>A0ABD6GCN1</accession>
<dbReference type="RefSeq" id="WP_070165033.1">
    <property type="nucleotide sequence ID" value="NZ_CP118259.1"/>
</dbReference>
<evidence type="ECO:0000313" key="3">
    <source>
        <dbReference type="EMBL" id="MUP04790.1"/>
    </source>
</evidence>
<evidence type="ECO:0000313" key="4">
    <source>
        <dbReference type="Proteomes" id="UP000175993"/>
    </source>
</evidence>
<organism evidence="3 4">
    <name type="scientific">Agrobacterium vitis</name>
    <name type="common">Rhizobium vitis</name>
    <dbReference type="NCBI Taxonomy" id="373"/>
    <lineage>
        <taxon>Bacteria</taxon>
        <taxon>Pseudomonadati</taxon>
        <taxon>Pseudomonadota</taxon>
        <taxon>Alphaproteobacteria</taxon>
        <taxon>Hyphomicrobiales</taxon>
        <taxon>Rhizobiaceae</taxon>
        <taxon>Rhizobium/Agrobacterium group</taxon>
        <taxon>Agrobacterium</taxon>
    </lineage>
</organism>
<feature type="transmembrane region" description="Helical" evidence="2">
    <location>
        <begin position="32"/>
        <end position="54"/>
    </location>
</feature>
<feature type="region of interest" description="Disordered" evidence="1">
    <location>
        <begin position="261"/>
        <end position="280"/>
    </location>
</feature>
<gene>
    <name evidence="3" type="ORF">BBI04_008175</name>
</gene>
<keyword evidence="2" id="KW-0472">Membrane</keyword>
<protein>
    <submittedName>
        <fullName evidence="3">Uncharacterized protein</fullName>
    </submittedName>
</protein>
<dbReference type="AlphaFoldDB" id="A0ABD6GCN1"/>
<keyword evidence="2" id="KW-0812">Transmembrane</keyword>
<keyword evidence="2" id="KW-1133">Transmembrane helix</keyword>
<evidence type="ECO:0000256" key="1">
    <source>
        <dbReference type="SAM" id="MobiDB-lite"/>
    </source>
</evidence>
<reference evidence="3 4" key="1">
    <citation type="submission" date="2019-11" db="EMBL/GenBank/DDBJ databases">
        <title>Whole-genome sequencing of Allorhizobium vitis.</title>
        <authorList>
            <person name="Gan H.M."/>
            <person name="Savka M.A."/>
        </authorList>
    </citation>
    <scope>NUCLEOTIDE SEQUENCE [LARGE SCALE GENOMIC DNA]</scope>
    <source>
        <strain evidence="3 4">AB4</strain>
    </source>
</reference>
<proteinExistence type="predicted"/>
<sequence length="280" mass="32123">MIRKFEPRRRREILRHDRVSKLIGREKLKNKLSLGFGEITAIVALLASFSSVYLTKQQLSISERALIASSRNAEMAMMLSGLRDVCSDLDQLRGVVFKDRNFVYKSSFISQRPLDGRSPLIFIGKQALFPDLGREEVVSAARELNKKADDVWRRFELVKLYLTEKEIAEADASHLKSPLEDFTVITWGIGSQQISARKAVQQLIAGAIVCETLPSRLAAWFRNSKTNKLGYIFRLEDAVFSWIEEDEYNSDLVWRRGFESSSLEGRDERYKRPGQSHEDD</sequence>